<dbReference type="Pfam" id="PF14186">
    <property type="entry name" value="Aida_C2"/>
    <property type="match status" value="1"/>
</dbReference>
<dbReference type="PROSITE" id="PS51911">
    <property type="entry name" value="C2_AIDA"/>
    <property type="match status" value="1"/>
</dbReference>
<dbReference type="Gene3D" id="1.10.10.820">
    <property type="match status" value="1"/>
</dbReference>
<dbReference type="SMART" id="SM00242">
    <property type="entry name" value="MYSc"/>
    <property type="match status" value="1"/>
</dbReference>
<reference evidence="11" key="1">
    <citation type="submission" date="2021-02" db="EMBL/GenBank/DDBJ databases">
        <title>First Annotated Genome of the Yellow-green Alga Tribonema minus.</title>
        <authorList>
            <person name="Mahan K.M."/>
        </authorList>
    </citation>
    <scope>NUCLEOTIDE SEQUENCE</scope>
    <source>
        <strain evidence="11">UTEX B ZZ1240</strain>
    </source>
</reference>
<dbReference type="PANTHER" id="PTHR13140">
    <property type="entry name" value="MYOSIN"/>
    <property type="match status" value="1"/>
</dbReference>
<feature type="compositionally biased region" description="Acidic residues" evidence="7">
    <location>
        <begin position="154"/>
        <end position="168"/>
    </location>
</feature>
<keyword evidence="5 6" id="KW-0009">Actin-binding</keyword>
<dbReference type="Gene3D" id="1.20.5.190">
    <property type="match status" value="3"/>
</dbReference>
<dbReference type="Gene3D" id="3.40.850.10">
    <property type="entry name" value="Kinesin motor domain"/>
    <property type="match status" value="1"/>
</dbReference>
<dbReference type="PROSITE" id="PS51456">
    <property type="entry name" value="MYOSIN_MOTOR"/>
    <property type="match status" value="1"/>
</dbReference>
<dbReference type="SUPFAM" id="SSF48403">
    <property type="entry name" value="Ankyrin repeat"/>
    <property type="match status" value="1"/>
</dbReference>
<feature type="binding site" evidence="6">
    <location>
        <begin position="226"/>
        <end position="233"/>
    </location>
    <ligand>
        <name>ATP</name>
        <dbReference type="ChEBI" id="CHEBI:30616"/>
    </ligand>
</feature>
<dbReference type="InterPro" id="IPR001609">
    <property type="entry name" value="Myosin_head_motor_dom-like"/>
</dbReference>
<dbReference type="SMART" id="SM00015">
    <property type="entry name" value="IQ"/>
    <property type="match status" value="9"/>
</dbReference>
<dbReference type="Pfam" id="PF00169">
    <property type="entry name" value="PH"/>
    <property type="match status" value="1"/>
</dbReference>
<dbReference type="InterPro" id="IPR000048">
    <property type="entry name" value="IQ_motif_EF-hand-BS"/>
</dbReference>
<dbReference type="Proteomes" id="UP000664859">
    <property type="component" value="Unassembled WGS sequence"/>
</dbReference>
<dbReference type="InterPro" id="IPR002110">
    <property type="entry name" value="Ankyrin_rpt"/>
</dbReference>
<dbReference type="GO" id="GO:0016020">
    <property type="term" value="C:membrane"/>
    <property type="evidence" value="ECO:0007669"/>
    <property type="project" value="TreeGrafter"/>
</dbReference>
<dbReference type="InterPro" id="IPR001849">
    <property type="entry name" value="PH_domain"/>
</dbReference>
<accession>A0A835ZQ73</accession>
<feature type="domain" description="PH" evidence="8">
    <location>
        <begin position="1365"/>
        <end position="1464"/>
    </location>
</feature>
<keyword evidence="11" id="KW-0378">Hydrolase</keyword>
<dbReference type="Pfam" id="PF00063">
    <property type="entry name" value="Myosin_head"/>
    <property type="match status" value="2"/>
</dbReference>
<dbReference type="InterPro" id="IPR025939">
    <property type="entry name" value="Aida_C"/>
</dbReference>
<protein>
    <submittedName>
        <fullName evidence="11">P-loop containing nucleoside triphosphate hydrolase protein</fullName>
    </submittedName>
</protein>
<evidence type="ECO:0000256" key="1">
    <source>
        <dbReference type="ARBA" id="ARBA00022741"/>
    </source>
</evidence>
<dbReference type="Gene3D" id="6.20.240.20">
    <property type="match status" value="1"/>
</dbReference>
<dbReference type="Gene3D" id="1.20.58.530">
    <property type="match status" value="1"/>
</dbReference>
<dbReference type="SMART" id="SM00233">
    <property type="entry name" value="PH"/>
    <property type="match status" value="1"/>
</dbReference>
<dbReference type="PRINTS" id="PR00193">
    <property type="entry name" value="MYOSINHEAVY"/>
</dbReference>
<dbReference type="CDD" id="cd00821">
    <property type="entry name" value="PH"/>
    <property type="match status" value="1"/>
</dbReference>
<organism evidence="11 12">
    <name type="scientific">Tribonema minus</name>
    <dbReference type="NCBI Taxonomy" id="303371"/>
    <lineage>
        <taxon>Eukaryota</taxon>
        <taxon>Sar</taxon>
        <taxon>Stramenopiles</taxon>
        <taxon>Ochrophyta</taxon>
        <taxon>PX clade</taxon>
        <taxon>Xanthophyceae</taxon>
        <taxon>Tribonematales</taxon>
        <taxon>Tribonemataceae</taxon>
        <taxon>Tribonema</taxon>
    </lineage>
</organism>
<dbReference type="SMART" id="SM00248">
    <property type="entry name" value="ANK"/>
    <property type="match status" value="3"/>
</dbReference>
<comment type="caution">
    <text evidence="11">The sequence shown here is derived from an EMBL/GenBank/DDBJ whole genome shotgun (WGS) entry which is preliminary data.</text>
</comment>
<dbReference type="GO" id="GO:0016787">
    <property type="term" value="F:hydrolase activity"/>
    <property type="evidence" value="ECO:0007669"/>
    <property type="project" value="UniProtKB-KW"/>
</dbReference>
<keyword evidence="1 6" id="KW-0547">Nucleotide-binding</keyword>
<sequence length="1804" mass="198009">MWSVKQLREKGGPSQVLAAKQAQLQRKAGGAGGVDMSVGFSGSVWVPDEQKVWTVATVLEEKESTLLVRIPGDESGPCEVPRKSVHQYDPSHALDLDDASRMNGMHEAPLLDLLLRRFRQDKIYTNMADVLVSVNPYKKIPLLYEIPLLQMQDDSEDEYEESDGEDDTMVPSSSPLDARPEAMKRRLSKPHVHSVADRAFRYMTEPGQEYEHGKARCLNQSVIITGESGAGKTEASKYVMRYLITAAQVLAGLSSEGPVDAMAKRIEAVLMESNTVLEAFGNAKTLRNDNSSRFGKYIKLQYDATFRLVGARTEHFLLEKSRLVRVDQAERGYHIFYQMCSGALPQDVTAALHLADPTKFRCIAMGGCTALGDEVDDASEFRASQGALATLGFTAAETAAVWRLLAAILHMGNIDFTDLQVGAGAVGGEDQTAMVSGELISLGALEELLGLSGGALAKRVVRRAMVTARGSMHEIPLNSSQAKDNLDGLVKHVYGALFAWVVFKINRCHREQVIEGTKEAAEEDGDSKAAAAAAARAVSASAARSFIGILDIFGFEIMATNSFEQLCINFANEVLQRQFNHHVFVLEQQEYTAEGLDVTSIPFRDNQGIIDLIAKKPLGLMPILEDQGLTGRKAHALNNLTDKKLLDLYHQAHHRNAPHPNYEKPRFENDQFVLRHFAGSVVYDIAGFLEKNNDSLQGDLRILLSESTDPLIRCLVSGEGDAGFEAAALAVENGESLPPPPQATVAAHRRAGFGADAGVDKLASASTVSQTFRKQLESLVEQLSATEPHYIKCIKPNNMKAPSGWSSQLVIQQLRYSGVLEVVRIRREAFPTRITFVEFYRRFGQLINWRARGLAPPETIGADAARAAVLNSALADAARAACAEICAKALESTADYQLGTPKVFLKDDGLDRLRWALQQHYVAGATGIQRVWRGYAARKALQQQDKAAIRVQRIARGFIARCLAKRLAKERRRSREAASVTIQKYARRLLARKWGKAAIQKARADAAAATAIQAMVRGKLARMHLRTAVVAATALQCMARGLAARKTFCSLKTQDRLKREREARKATKMEAWARMVLARKALARSRFAATAIQAAVRGFLARCAFARARAAETRIAAAARGAAARAAYKRSVAGVVLVQALARRLIARRRYARALAAARRIQRAGRAFARNKRLEAAVKALFAEAATGDANGVTAGITDWPELLFVRNRWDAGRTFGSLVHAAAAAGRLDIVALLEPFPEDVYGRDKLGNTCMHYAAGVAHYDLCKYLAKRANMDVEAALAREEAKETEASLLSSRKISSNINVFKQARTARARDVRRIGAVKAKANKGGTGFDESTLLMAGYLKKRRETDSMSRCEGTRGHRLLQVMAGYLNKRCSTDRWIRRWCVLTETHLMYFHKKTDLEPSKAIRLDSAMLKKSEHVDFAFELHTPDLLDKKNREGRLYFQAETEGSLQTWMVPLRMVVGLYQFRHDKRREPMEFLDLAGRRALVRVTNRAGETPLHLAARAREPEAAAARPGGPVAVQQVRQLAAHTCCQLPAREPAAAARSNGPGIVQQVAAWLVENGADPNAQDRRGATALHDAAEHCNAAAAAVLAWKGGDLSLARPADGKSVVDIVKGERELALLMQKHFHPTERAPLLAPPEKLFGFTYLSLLLERTTMASTDALVSPFLSVSVYNGKGQLSEAQQDVVFPCLTRPGYLWWAQTWHMQNPLETLGAGSVIVVELRDQGEAKRARTVSWGVYALDLDDLNTRAETLNMYAAPVDLSLKRLELAEVIIQGEAFLTKGGKRAAPGGPESPPGRHIAG</sequence>
<dbReference type="Gene3D" id="1.20.120.720">
    <property type="entry name" value="Myosin VI head, motor domain, U50 subdomain"/>
    <property type="match status" value="1"/>
</dbReference>
<keyword evidence="4 6" id="KW-0505">Motor protein</keyword>
<dbReference type="Gene3D" id="2.30.29.30">
    <property type="entry name" value="Pleckstrin-homology domain (PH domain)/Phosphotyrosine-binding domain (PTB)"/>
    <property type="match status" value="1"/>
</dbReference>
<gene>
    <name evidence="11" type="ORF">JKP88DRAFT_240672</name>
</gene>
<dbReference type="FunFam" id="1.10.10.820:FF:000001">
    <property type="entry name" value="Myosin heavy chain"/>
    <property type="match status" value="1"/>
</dbReference>
<keyword evidence="12" id="KW-1185">Reference proteome</keyword>
<dbReference type="Gene3D" id="1.25.40.20">
    <property type="entry name" value="Ankyrin repeat-containing domain"/>
    <property type="match status" value="2"/>
</dbReference>
<dbReference type="GO" id="GO:0016459">
    <property type="term" value="C:myosin complex"/>
    <property type="evidence" value="ECO:0007669"/>
    <property type="project" value="UniProtKB-KW"/>
</dbReference>
<dbReference type="InterPro" id="IPR036770">
    <property type="entry name" value="Ankyrin_rpt-contain_sf"/>
</dbReference>
<dbReference type="GO" id="GO:0000146">
    <property type="term" value="F:microfilament motor activity"/>
    <property type="evidence" value="ECO:0007669"/>
    <property type="project" value="TreeGrafter"/>
</dbReference>
<feature type="region of interest" description="Actin-binding" evidence="6">
    <location>
        <begin position="776"/>
        <end position="798"/>
    </location>
</feature>
<dbReference type="EMBL" id="JAFCMP010000001">
    <property type="protein sequence ID" value="KAG5193023.1"/>
    <property type="molecule type" value="Genomic_DNA"/>
</dbReference>
<dbReference type="Pfam" id="PF00612">
    <property type="entry name" value="IQ"/>
    <property type="match status" value="5"/>
</dbReference>
<dbReference type="PROSITE" id="PS50003">
    <property type="entry name" value="PH_DOMAIN"/>
    <property type="match status" value="1"/>
</dbReference>
<dbReference type="InterPro" id="IPR036961">
    <property type="entry name" value="Kinesin_motor_dom_sf"/>
</dbReference>
<feature type="domain" description="C2 Aida-type" evidence="10">
    <location>
        <begin position="1638"/>
        <end position="1789"/>
    </location>
</feature>
<evidence type="ECO:0000313" key="12">
    <source>
        <dbReference type="Proteomes" id="UP000664859"/>
    </source>
</evidence>
<name>A0A835ZQ73_9STRA</name>
<dbReference type="SUPFAM" id="SSF52540">
    <property type="entry name" value="P-loop containing nucleoside triphosphate hydrolases"/>
    <property type="match status" value="1"/>
</dbReference>
<evidence type="ECO:0000256" key="6">
    <source>
        <dbReference type="PROSITE-ProRule" id="PRU00782"/>
    </source>
</evidence>
<dbReference type="SUPFAM" id="SSF50729">
    <property type="entry name" value="PH domain-like"/>
    <property type="match status" value="1"/>
</dbReference>
<keyword evidence="2 6" id="KW-0067">ATP-binding</keyword>
<evidence type="ECO:0000259" key="8">
    <source>
        <dbReference type="PROSITE" id="PS50003"/>
    </source>
</evidence>
<comment type="similarity">
    <text evidence="6">Belongs to the TRAFAC class myosin-kinesin ATPase superfamily. Myosin family.</text>
</comment>
<evidence type="ECO:0000256" key="5">
    <source>
        <dbReference type="ARBA" id="ARBA00023203"/>
    </source>
</evidence>
<evidence type="ECO:0000256" key="4">
    <source>
        <dbReference type="ARBA" id="ARBA00023175"/>
    </source>
</evidence>
<dbReference type="GO" id="GO:0005524">
    <property type="term" value="F:ATP binding"/>
    <property type="evidence" value="ECO:0007669"/>
    <property type="project" value="UniProtKB-UniRule"/>
</dbReference>
<dbReference type="PANTHER" id="PTHR13140:SF845">
    <property type="entry name" value="MYOSIN-LIKE PROTEIN"/>
    <property type="match status" value="1"/>
</dbReference>
<evidence type="ECO:0000259" key="10">
    <source>
        <dbReference type="PROSITE" id="PS51911"/>
    </source>
</evidence>
<proteinExistence type="inferred from homology"/>
<dbReference type="GO" id="GO:0007015">
    <property type="term" value="P:actin filament organization"/>
    <property type="evidence" value="ECO:0007669"/>
    <property type="project" value="TreeGrafter"/>
</dbReference>
<dbReference type="InterPro" id="IPR027417">
    <property type="entry name" value="P-loop_NTPase"/>
</dbReference>
<feature type="region of interest" description="Disordered" evidence="7">
    <location>
        <begin position="154"/>
        <end position="190"/>
    </location>
</feature>
<evidence type="ECO:0000256" key="2">
    <source>
        <dbReference type="ARBA" id="ARBA00022840"/>
    </source>
</evidence>
<dbReference type="GO" id="GO:0005737">
    <property type="term" value="C:cytoplasm"/>
    <property type="evidence" value="ECO:0007669"/>
    <property type="project" value="TreeGrafter"/>
</dbReference>
<evidence type="ECO:0000259" key="9">
    <source>
        <dbReference type="PROSITE" id="PS51456"/>
    </source>
</evidence>
<evidence type="ECO:0000256" key="7">
    <source>
        <dbReference type="SAM" id="MobiDB-lite"/>
    </source>
</evidence>
<feature type="domain" description="Myosin motor" evidence="9">
    <location>
        <begin position="94"/>
        <end position="918"/>
    </location>
</feature>
<keyword evidence="3 6" id="KW-0518">Myosin</keyword>
<dbReference type="PROSITE" id="PS50096">
    <property type="entry name" value="IQ"/>
    <property type="match status" value="8"/>
</dbReference>
<dbReference type="GO" id="GO:0051015">
    <property type="term" value="F:actin filament binding"/>
    <property type="evidence" value="ECO:0007669"/>
    <property type="project" value="TreeGrafter"/>
</dbReference>
<dbReference type="Gene3D" id="2.60.40.150">
    <property type="entry name" value="C2 domain"/>
    <property type="match status" value="1"/>
</dbReference>
<dbReference type="InterPro" id="IPR011993">
    <property type="entry name" value="PH-like_dom_sf"/>
</dbReference>
<dbReference type="OrthoDB" id="6108017at2759"/>
<evidence type="ECO:0000256" key="3">
    <source>
        <dbReference type="ARBA" id="ARBA00023123"/>
    </source>
</evidence>
<feature type="region of interest" description="Disordered" evidence="7">
    <location>
        <begin position="1785"/>
        <end position="1804"/>
    </location>
</feature>
<dbReference type="InterPro" id="IPR035892">
    <property type="entry name" value="C2_domain_sf"/>
</dbReference>
<evidence type="ECO:0000313" key="11">
    <source>
        <dbReference type="EMBL" id="KAG5193023.1"/>
    </source>
</evidence>
<dbReference type="Pfam" id="PF13637">
    <property type="entry name" value="Ank_4"/>
    <property type="match status" value="2"/>
</dbReference>